<dbReference type="PANTHER" id="PTHR11692">
    <property type="entry name" value="BIFUNCTIONAL PURINE BIOSYNTHESIS PROTEIN PURH"/>
    <property type="match status" value="1"/>
</dbReference>
<evidence type="ECO:0000313" key="12">
    <source>
        <dbReference type="EMBL" id="KXB66898.1"/>
    </source>
</evidence>
<dbReference type="EC" id="3.5.4.10" evidence="10"/>
<dbReference type="PROSITE" id="PS51855">
    <property type="entry name" value="MGS"/>
    <property type="match status" value="1"/>
</dbReference>
<evidence type="ECO:0000259" key="11">
    <source>
        <dbReference type="PROSITE" id="PS51855"/>
    </source>
</evidence>
<dbReference type="GO" id="GO:0003937">
    <property type="term" value="F:IMP cyclohydrolase activity"/>
    <property type="evidence" value="ECO:0007669"/>
    <property type="project" value="UniProtKB-UniRule"/>
</dbReference>
<reference evidence="13" key="1">
    <citation type="submission" date="2016-01" db="EMBL/GenBank/DDBJ databases">
        <authorList>
            <person name="Mitreva M."/>
            <person name="Pepin K.H."/>
            <person name="Mihindukulasuriya K.A."/>
            <person name="Fulton R."/>
            <person name="Fronick C."/>
            <person name="O'Laughlin M."/>
            <person name="Miner T."/>
            <person name="Herter B."/>
            <person name="Rosa B.A."/>
            <person name="Cordes M."/>
            <person name="Tomlinson C."/>
            <person name="Wollam A."/>
            <person name="Palsikar V.B."/>
            <person name="Mardis E.R."/>
            <person name="Wilson R.K."/>
        </authorList>
    </citation>
    <scope>NUCLEOTIDE SEQUENCE [LARGE SCALE GENOMIC DNA]</scope>
    <source>
        <strain evidence="13">DNF00729</strain>
    </source>
</reference>
<dbReference type="InterPro" id="IPR016193">
    <property type="entry name" value="Cytidine_deaminase-like"/>
</dbReference>
<dbReference type="SMART" id="SM00798">
    <property type="entry name" value="AICARFT_IMPCHas"/>
    <property type="match status" value="1"/>
</dbReference>
<dbReference type="EC" id="2.1.2.3" evidence="10"/>
<dbReference type="FunFam" id="3.40.140.20:FF:000001">
    <property type="entry name" value="Bifunctional purine biosynthesis protein PurH"/>
    <property type="match status" value="1"/>
</dbReference>
<dbReference type="NCBIfam" id="NF002049">
    <property type="entry name" value="PRK00881.1"/>
    <property type="match status" value="1"/>
</dbReference>
<evidence type="ECO:0000256" key="10">
    <source>
        <dbReference type="HAMAP-Rule" id="MF_00139"/>
    </source>
</evidence>
<dbReference type="Gene3D" id="3.40.50.1380">
    <property type="entry name" value="Methylglyoxal synthase-like domain"/>
    <property type="match status" value="1"/>
</dbReference>
<comment type="pathway">
    <text evidence="1 10">Purine metabolism; IMP biosynthesis via de novo pathway; IMP from 5-formamido-1-(5-phospho-D-ribosyl)imidazole-4-carboxamide: step 1/1.</text>
</comment>
<keyword evidence="5 10" id="KW-0658">Purine biosynthesis</keyword>
<gene>
    <name evidence="10" type="primary">purH</name>
    <name evidence="12" type="ORF">HMPREF1863_00950</name>
</gene>
<dbReference type="InterPro" id="IPR036914">
    <property type="entry name" value="MGS-like_dom_sf"/>
</dbReference>
<accession>A0A134AGP5</accession>
<dbReference type="GO" id="GO:0005829">
    <property type="term" value="C:cytosol"/>
    <property type="evidence" value="ECO:0007669"/>
    <property type="project" value="TreeGrafter"/>
</dbReference>
<sequence>MKYALLSVTDKSGIGAFAKGLKEAGYTLLSTGGTLRAIEEAGVEVVAIDDYTHFPEMLDGRVKTLHPMVHGGILYKRDEQSHVDTVKKHGIESIDLVCVNLYAFEETYHAKKSDEELIENIDIGGPSMIRSAAKNHKDVYVVTDPKDYDRMLDHLQSPEDDLAFRRELAMKAFSLTAYYDSMISRYFRELTGKMSEYTTIGMRKDSDLRYGENPHQKAEVYSDPMVESYFTHMEQFQGKELSYNNYNDFNSAVGLAGEFDPERDGIICVGLKHATPCGVALGETALDAYKKMFEADSLSIFGGIVALNTTVDKACAEEMVKIFLEVVAAKDFTEEALEVFKQKKNLRVIRVDFDAAPLKREMRMVSGKILLQDTDIGAKEDYKIVTETEPTDAQKRDLLFGMKVVKYVRSNAVVLIKDGKTMGIGGGETSRIWALENIFNHNPDRDFTGSVMASDAFFPFDDCVKAAAEHGVASIIQPGGSIRDEDSIKACNERTISMVFTGVRHFKH</sequence>
<comment type="catalytic activity">
    <reaction evidence="8 10">
        <text>(6R)-10-formyltetrahydrofolate + 5-amino-1-(5-phospho-beta-D-ribosyl)imidazole-4-carboxamide = 5-formamido-1-(5-phospho-D-ribosyl)imidazole-4-carboxamide + (6S)-5,6,7,8-tetrahydrofolate</text>
        <dbReference type="Rhea" id="RHEA:22192"/>
        <dbReference type="ChEBI" id="CHEBI:57453"/>
        <dbReference type="ChEBI" id="CHEBI:58467"/>
        <dbReference type="ChEBI" id="CHEBI:58475"/>
        <dbReference type="ChEBI" id="CHEBI:195366"/>
        <dbReference type="EC" id="2.1.2.3"/>
    </reaction>
</comment>
<dbReference type="Gene3D" id="3.40.140.20">
    <property type="match status" value="2"/>
</dbReference>
<dbReference type="SUPFAM" id="SSF52335">
    <property type="entry name" value="Methylglyoxal synthase-like"/>
    <property type="match status" value="1"/>
</dbReference>
<protein>
    <recommendedName>
        <fullName evidence="10">Bifunctional purine biosynthesis protein PurH</fullName>
    </recommendedName>
    <domain>
        <recommendedName>
            <fullName evidence="10">Phosphoribosylaminoimidazolecarboxamide formyltransferase</fullName>
            <ecNumber evidence="10">2.1.2.3</ecNumber>
        </recommendedName>
        <alternativeName>
            <fullName evidence="10">AICAR transformylase</fullName>
        </alternativeName>
    </domain>
    <domain>
        <recommendedName>
            <fullName evidence="10">IMP cyclohydrolase</fullName>
            <ecNumber evidence="10">3.5.4.10</ecNumber>
        </recommendedName>
        <alternativeName>
            <fullName evidence="10">ATIC</fullName>
        </alternativeName>
        <alternativeName>
            <fullName evidence="10">IMP synthase</fullName>
        </alternativeName>
        <alternativeName>
            <fullName evidence="10">Inosinicase</fullName>
        </alternativeName>
    </domain>
</protein>
<organism evidence="12 13">
    <name type="scientific">Aedoeadaptatus coxii</name>
    <dbReference type="NCBI Taxonomy" id="755172"/>
    <lineage>
        <taxon>Bacteria</taxon>
        <taxon>Bacillati</taxon>
        <taxon>Bacillota</taxon>
        <taxon>Tissierellia</taxon>
        <taxon>Tissierellales</taxon>
        <taxon>Peptoniphilaceae</taxon>
        <taxon>Aedoeadaptatus</taxon>
    </lineage>
</organism>
<keyword evidence="7 10" id="KW-0511">Multifunctional enzyme</keyword>
<dbReference type="InterPro" id="IPR002695">
    <property type="entry name" value="PurH-like"/>
</dbReference>
<evidence type="ECO:0000313" key="13">
    <source>
        <dbReference type="Proteomes" id="UP000070442"/>
    </source>
</evidence>
<evidence type="ECO:0000256" key="3">
    <source>
        <dbReference type="ARBA" id="ARBA00007667"/>
    </source>
</evidence>
<dbReference type="GO" id="GO:0006189">
    <property type="term" value="P:'de novo' IMP biosynthetic process"/>
    <property type="evidence" value="ECO:0007669"/>
    <property type="project" value="UniProtKB-UniRule"/>
</dbReference>
<dbReference type="SMART" id="SM00851">
    <property type="entry name" value="MGS"/>
    <property type="match status" value="1"/>
</dbReference>
<comment type="domain">
    <text evidence="10">The IMP cyclohydrolase activity resides in the N-terminal region.</text>
</comment>
<dbReference type="CDD" id="cd01421">
    <property type="entry name" value="IMPCH"/>
    <property type="match status" value="1"/>
</dbReference>
<proteinExistence type="inferred from homology"/>
<feature type="domain" description="MGS-like" evidence="11">
    <location>
        <begin position="1"/>
        <end position="143"/>
    </location>
</feature>
<dbReference type="AlphaFoldDB" id="A0A134AGP5"/>
<keyword evidence="4 10" id="KW-0808">Transferase</keyword>
<dbReference type="PIRSF" id="PIRSF000414">
    <property type="entry name" value="AICARFT_IMPCHas"/>
    <property type="match status" value="1"/>
</dbReference>
<evidence type="ECO:0000256" key="8">
    <source>
        <dbReference type="ARBA" id="ARBA00050488"/>
    </source>
</evidence>
<dbReference type="Pfam" id="PF01808">
    <property type="entry name" value="AICARFT_IMPCHas"/>
    <property type="match status" value="1"/>
</dbReference>
<keyword evidence="13" id="KW-1185">Reference proteome</keyword>
<dbReference type="STRING" id="755172.HMPREF1863_00950"/>
<dbReference type="OrthoDB" id="9802065at2"/>
<dbReference type="EMBL" id="LSDG01000024">
    <property type="protein sequence ID" value="KXB66898.1"/>
    <property type="molecule type" value="Genomic_DNA"/>
</dbReference>
<evidence type="ECO:0000256" key="6">
    <source>
        <dbReference type="ARBA" id="ARBA00022801"/>
    </source>
</evidence>
<comment type="caution">
    <text evidence="12">The sequence shown here is derived from an EMBL/GenBank/DDBJ whole genome shotgun (WGS) entry which is preliminary data.</text>
</comment>
<dbReference type="PANTHER" id="PTHR11692:SF0">
    <property type="entry name" value="BIFUNCTIONAL PURINE BIOSYNTHESIS PROTEIN ATIC"/>
    <property type="match status" value="1"/>
</dbReference>
<name>A0A134AGP5_9FIRM</name>
<evidence type="ECO:0000256" key="9">
    <source>
        <dbReference type="ARBA" id="ARBA00050687"/>
    </source>
</evidence>
<comment type="catalytic activity">
    <reaction evidence="9 10">
        <text>IMP + H2O = 5-formamido-1-(5-phospho-D-ribosyl)imidazole-4-carboxamide</text>
        <dbReference type="Rhea" id="RHEA:18445"/>
        <dbReference type="ChEBI" id="CHEBI:15377"/>
        <dbReference type="ChEBI" id="CHEBI:58053"/>
        <dbReference type="ChEBI" id="CHEBI:58467"/>
        <dbReference type="EC" id="3.5.4.10"/>
    </reaction>
</comment>
<dbReference type="SUPFAM" id="SSF53927">
    <property type="entry name" value="Cytidine deaminase-like"/>
    <property type="match status" value="1"/>
</dbReference>
<dbReference type="InterPro" id="IPR011607">
    <property type="entry name" value="MGS-like_dom"/>
</dbReference>
<evidence type="ECO:0000256" key="7">
    <source>
        <dbReference type="ARBA" id="ARBA00023268"/>
    </source>
</evidence>
<comment type="similarity">
    <text evidence="3 10">Belongs to the PurH family.</text>
</comment>
<dbReference type="NCBIfam" id="TIGR00355">
    <property type="entry name" value="purH"/>
    <property type="match status" value="1"/>
</dbReference>
<dbReference type="FunFam" id="3.40.50.1380:FF:000001">
    <property type="entry name" value="Bifunctional purine biosynthesis protein PurH"/>
    <property type="match status" value="1"/>
</dbReference>
<dbReference type="GO" id="GO:0004643">
    <property type="term" value="F:phosphoribosylaminoimidazolecarboxamide formyltransferase activity"/>
    <property type="evidence" value="ECO:0007669"/>
    <property type="project" value="UniProtKB-UniRule"/>
</dbReference>
<evidence type="ECO:0000256" key="1">
    <source>
        <dbReference type="ARBA" id="ARBA00004844"/>
    </source>
</evidence>
<dbReference type="HAMAP" id="MF_00139">
    <property type="entry name" value="PurH"/>
    <property type="match status" value="1"/>
</dbReference>
<keyword evidence="6 10" id="KW-0378">Hydrolase</keyword>
<dbReference type="UniPathway" id="UPA00074">
    <property type="reaction ID" value="UER00133"/>
</dbReference>
<dbReference type="Pfam" id="PF02142">
    <property type="entry name" value="MGS"/>
    <property type="match status" value="1"/>
</dbReference>
<dbReference type="RefSeq" id="WP_068367745.1">
    <property type="nucleotide sequence ID" value="NZ_CAMQER010000074.1"/>
</dbReference>
<comment type="pathway">
    <text evidence="2 10">Purine metabolism; IMP biosynthesis via de novo pathway; 5-formamido-1-(5-phospho-D-ribosyl)imidazole-4-carboxamide from 5-amino-1-(5-phospho-D-ribosyl)imidazole-4-carboxamide (10-formyl THF route): step 1/1.</text>
</comment>
<evidence type="ECO:0000256" key="5">
    <source>
        <dbReference type="ARBA" id="ARBA00022755"/>
    </source>
</evidence>
<dbReference type="Proteomes" id="UP000070442">
    <property type="component" value="Unassembled WGS sequence"/>
</dbReference>
<dbReference type="PATRIC" id="fig|755172.3.peg.909"/>
<dbReference type="InterPro" id="IPR024051">
    <property type="entry name" value="AICAR_Tfase_dup_dom_sf"/>
</dbReference>
<evidence type="ECO:0000256" key="4">
    <source>
        <dbReference type="ARBA" id="ARBA00022679"/>
    </source>
</evidence>
<evidence type="ECO:0000256" key="2">
    <source>
        <dbReference type="ARBA" id="ARBA00004954"/>
    </source>
</evidence>